<gene>
    <name evidence="1" type="ORF">GCM10022377_19380</name>
</gene>
<evidence type="ECO:0000313" key="2">
    <source>
        <dbReference type="Proteomes" id="UP001501536"/>
    </source>
</evidence>
<organism evidence="1 2">
    <name type="scientific">Zhihengliuella alba</name>
    <dbReference type="NCBI Taxonomy" id="547018"/>
    <lineage>
        <taxon>Bacteria</taxon>
        <taxon>Bacillati</taxon>
        <taxon>Actinomycetota</taxon>
        <taxon>Actinomycetes</taxon>
        <taxon>Micrococcales</taxon>
        <taxon>Micrococcaceae</taxon>
        <taxon>Zhihengliuella</taxon>
    </lineage>
</organism>
<proteinExistence type="predicted"/>
<keyword evidence="2" id="KW-1185">Reference proteome</keyword>
<protein>
    <submittedName>
        <fullName evidence="1">Uncharacterized protein</fullName>
    </submittedName>
</protein>
<dbReference type="EMBL" id="BAABCJ010000005">
    <property type="protein sequence ID" value="GAA3705740.1"/>
    <property type="molecule type" value="Genomic_DNA"/>
</dbReference>
<name>A0ABP7DKN4_9MICC</name>
<evidence type="ECO:0000313" key="1">
    <source>
        <dbReference type="EMBL" id="GAA3705740.1"/>
    </source>
</evidence>
<dbReference type="Proteomes" id="UP001501536">
    <property type="component" value="Unassembled WGS sequence"/>
</dbReference>
<reference evidence="2" key="1">
    <citation type="journal article" date="2019" name="Int. J. Syst. Evol. Microbiol.">
        <title>The Global Catalogue of Microorganisms (GCM) 10K type strain sequencing project: providing services to taxonomists for standard genome sequencing and annotation.</title>
        <authorList>
            <consortium name="The Broad Institute Genomics Platform"/>
            <consortium name="The Broad Institute Genome Sequencing Center for Infectious Disease"/>
            <person name="Wu L."/>
            <person name="Ma J."/>
        </authorList>
    </citation>
    <scope>NUCLEOTIDE SEQUENCE [LARGE SCALE GENOMIC DNA]</scope>
    <source>
        <strain evidence="2">JCM 16961</strain>
    </source>
</reference>
<accession>A0ABP7DKN4</accession>
<sequence length="89" mass="9786">MHSYGVDPREGTAEIDVPDYRVDFISSEPSVHDERIVSGAPDVEAVLAWADAESSGRGYSIYSLCPVEDGYIMLHLLSRQERSETPEGA</sequence>
<comment type="caution">
    <text evidence="1">The sequence shown here is derived from an EMBL/GenBank/DDBJ whole genome shotgun (WGS) entry which is preliminary data.</text>
</comment>